<dbReference type="InterPro" id="IPR038461">
    <property type="entry name" value="Schlafen_AlbA_2_dom_sf"/>
</dbReference>
<dbReference type="PANTHER" id="PTHR30595">
    <property type="entry name" value="GLPR-RELATED TRANSCRIPTIONAL REPRESSOR"/>
    <property type="match status" value="1"/>
</dbReference>
<dbReference type="InterPro" id="IPR038475">
    <property type="entry name" value="RecG_C_sf"/>
</dbReference>
<dbReference type="EMBL" id="JACNJH010000027">
    <property type="protein sequence ID" value="MBC8359862.1"/>
    <property type="molecule type" value="Genomic_DNA"/>
</dbReference>
<reference evidence="2 3" key="1">
    <citation type="submission" date="2020-08" db="EMBL/GenBank/DDBJ databases">
        <title>Bridging the membrane lipid divide: bacteria of the FCB group superphylum have the potential to synthesize archaeal ether lipids.</title>
        <authorList>
            <person name="Villanueva L."/>
            <person name="Von Meijenfeldt F.A.B."/>
            <person name="Westbye A.B."/>
            <person name="Yadav S."/>
            <person name="Hopmans E.C."/>
            <person name="Dutilh B.E."/>
            <person name="Sinninghe Damste J.S."/>
        </authorList>
    </citation>
    <scope>NUCLEOTIDE SEQUENCE [LARGE SCALE GENOMIC DNA]</scope>
    <source>
        <strain evidence="2">NIOZ-UU30</strain>
    </source>
</reference>
<dbReference type="InterPro" id="IPR007421">
    <property type="entry name" value="Schlafen_AlbA_2_dom"/>
</dbReference>
<dbReference type="Gene3D" id="3.30.950.30">
    <property type="entry name" value="Schlafen, AAA domain"/>
    <property type="match status" value="1"/>
</dbReference>
<proteinExistence type="predicted"/>
<feature type="domain" description="Schlafen AlbA-2" evidence="1">
    <location>
        <begin position="11"/>
        <end position="125"/>
    </location>
</feature>
<feature type="non-terminal residue" evidence="2">
    <location>
        <position position="300"/>
    </location>
</feature>
<sequence length="300" mass="33238">MNIAQLLSSPEGKTLEFKRDLSSIKPILKTLIAFANTASGTLIIGRKDDGQVFGVPNVLQAEERLASAIADSIRPAMMPEIEICSHEGKPLLIVRVPRWRGPFYLKAEGPEKGVYVRLGSTNRRAGPEIVSELQRSLVGISYDQTPCPDLSVKDLDMAKVRHAFAAVGRKIDERKLESLGVLVAYAGKRVVSYGGLILFGRDAVRELYFPDARVGCARFRGTDKAEFIDRMDLGGSVLDAVEEVPKFIRRNTRLAAKIETMRRRDIPEYPEVAIREVLVNAIVHADYSLTGMRILVAIYA</sequence>
<dbReference type="PANTHER" id="PTHR30595:SF6">
    <property type="entry name" value="SCHLAFEN ALBA-2 DOMAIN-CONTAINING PROTEIN"/>
    <property type="match status" value="1"/>
</dbReference>
<protein>
    <submittedName>
        <fullName evidence="2">Putative DNA binding domain-containing protein</fullName>
    </submittedName>
</protein>
<organism evidence="2 3">
    <name type="scientific">Candidatus Desulfatibia profunda</name>
    <dbReference type="NCBI Taxonomy" id="2841695"/>
    <lineage>
        <taxon>Bacteria</taxon>
        <taxon>Pseudomonadati</taxon>
        <taxon>Thermodesulfobacteriota</taxon>
        <taxon>Desulfobacteria</taxon>
        <taxon>Desulfobacterales</taxon>
        <taxon>Desulfobacterales incertae sedis</taxon>
        <taxon>Candidatus Desulfatibia</taxon>
    </lineage>
</organism>
<dbReference type="AlphaFoldDB" id="A0A8J6NQ52"/>
<evidence type="ECO:0000313" key="2">
    <source>
        <dbReference type="EMBL" id="MBC8359862.1"/>
    </source>
</evidence>
<evidence type="ECO:0000313" key="3">
    <source>
        <dbReference type="Proteomes" id="UP000603434"/>
    </source>
</evidence>
<name>A0A8J6NQ52_9BACT</name>
<evidence type="ECO:0000259" key="1">
    <source>
        <dbReference type="Pfam" id="PF04326"/>
    </source>
</evidence>
<gene>
    <name evidence="2" type="ORF">H8E23_00500</name>
</gene>
<dbReference type="Gene3D" id="3.30.565.60">
    <property type="match status" value="1"/>
</dbReference>
<dbReference type="Proteomes" id="UP000603434">
    <property type="component" value="Unassembled WGS sequence"/>
</dbReference>
<comment type="caution">
    <text evidence="2">The sequence shown here is derived from an EMBL/GenBank/DDBJ whole genome shotgun (WGS) entry which is preliminary data.</text>
</comment>
<dbReference type="Pfam" id="PF04326">
    <property type="entry name" value="SLFN_AlbA_2"/>
    <property type="match status" value="1"/>
</dbReference>
<accession>A0A8J6NQ52</accession>